<accession>A0A058Z716</accession>
<dbReference type="GO" id="GO:0000463">
    <property type="term" value="P:maturation of LSU-rRNA from tricistronic rRNA transcript (SSU-rRNA, 5.8S rRNA, LSU-rRNA)"/>
    <property type="evidence" value="ECO:0007669"/>
    <property type="project" value="InterPro"/>
</dbReference>
<organism evidence="5">
    <name type="scientific">Fonticula alba</name>
    <name type="common">Slime mold</name>
    <dbReference type="NCBI Taxonomy" id="691883"/>
    <lineage>
        <taxon>Eukaryota</taxon>
        <taxon>Rotosphaerida</taxon>
        <taxon>Fonticulaceae</taxon>
        <taxon>Fonticula</taxon>
    </lineage>
</organism>
<proteinExistence type="inferred from homology"/>
<protein>
    <submittedName>
        <fullName evidence="5">Uncharacterized protein</fullName>
    </submittedName>
</protein>
<dbReference type="SUPFAM" id="SSF46561">
    <property type="entry name" value="Ribosomal protein L29 (L29p)"/>
    <property type="match status" value="1"/>
</dbReference>
<dbReference type="HAMAP" id="MF_00374">
    <property type="entry name" value="Ribosomal_uL29"/>
    <property type="match status" value="1"/>
</dbReference>
<dbReference type="GO" id="GO:0006412">
    <property type="term" value="P:translation"/>
    <property type="evidence" value="ECO:0007669"/>
    <property type="project" value="InterPro"/>
</dbReference>
<dbReference type="Gene3D" id="1.10.287.310">
    <property type="match status" value="1"/>
</dbReference>
<gene>
    <name evidence="5" type="ORF">H696_03537</name>
</gene>
<dbReference type="Pfam" id="PF00831">
    <property type="entry name" value="Ribosomal_L29"/>
    <property type="match status" value="1"/>
</dbReference>
<dbReference type="GO" id="GO:0003735">
    <property type="term" value="F:structural constituent of ribosome"/>
    <property type="evidence" value="ECO:0007669"/>
    <property type="project" value="InterPro"/>
</dbReference>
<comment type="similarity">
    <text evidence="1">Belongs to the universal ribosomal protein uL29 family.</text>
</comment>
<sequence length="169" mass="18900">MRFGVLPRARAARGDPSVGCLFEMHASDACGWSPAPARCRTGGRRRRSQQNSAKALRSLDKDQLQKELEIAKKELARFRVSKVAGTGTLGVHDILTARKNIARINTVITQNIRASTRKAFLGKRMPHDLRAKKTRAIRRALPAHLKEKKTLRAQKKAAHFGQRLYALKA</sequence>
<evidence type="ECO:0000256" key="1">
    <source>
        <dbReference type="ARBA" id="ARBA00009254"/>
    </source>
</evidence>
<dbReference type="InterPro" id="IPR045059">
    <property type="entry name" value="Ribosomal_uL29_euk"/>
</dbReference>
<dbReference type="FunFam" id="6.10.250.3450:FF:000001">
    <property type="entry name" value="60S ribosomal protein L35"/>
    <property type="match status" value="1"/>
</dbReference>
<evidence type="ECO:0000256" key="3">
    <source>
        <dbReference type="ARBA" id="ARBA00023274"/>
    </source>
</evidence>
<evidence type="ECO:0000313" key="6">
    <source>
        <dbReference type="Proteomes" id="UP000030693"/>
    </source>
</evidence>
<keyword evidence="6" id="KW-1185">Reference proteome</keyword>
<dbReference type="eggNOG" id="KOG3436">
    <property type="taxonomic scope" value="Eukaryota"/>
</dbReference>
<dbReference type="GO" id="GO:0022625">
    <property type="term" value="C:cytosolic large ribosomal subunit"/>
    <property type="evidence" value="ECO:0007669"/>
    <property type="project" value="InterPro"/>
</dbReference>
<dbReference type="InterPro" id="IPR036049">
    <property type="entry name" value="Ribosomal_uL29_sf"/>
</dbReference>
<dbReference type="Proteomes" id="UP000030693">
    <property type="component" value="Unassembled WGS sequence"/>
</dbReference>
<dbReference type="EMBL" id="KB932205">
    <property type="protein sequence ID" value="KCV70074.1"/>
    <property type="molecule type" value="Genomic_DNA"/>
</dbReference>
<keyword evidence="2" id="KW-0689">Ribosomal protein</keyword>
<dbReference type="Gene3D" id="6.10.250.3450">
    <property type="match status" value="1"/>
</dbReference>
<evidence type="ECO:0000256" key="2">
    <source>
        <dbReference type="ARBA" id="ARBA00022980"/>
    </source>
</evidence>
<dbReference type="PANTHER" id="PTHR45722:SF2">
    <property type="entry name" value="LARGE RIBOSOMAL SUBUNIT PROTEIN UL29-RELATED"/>
    <property type="match status" value="1"/>
</dbReference>
<dbReference type="GO" id="GO:0003729">
    <property type="term" value="F:mRNA binding"/>
    <property type="evidence" value="ECO:0007669"/>
    <property type="project" value="TreeGrafter"/>
</dbReference>
<evidence type="ECO:0000256" key="4">
    <source>
        <dbReference type="SAM" id="MobiDB-lite"/>
    </source>
</evidence>
<evidence type="ECO:0000313" key="5">
    <source>
        <dbReference type="EMBL" id="KCV70074.1"/>
    </source>
</evidence>
<dbReference type="OrthoDB" id="528635at2759"/>
<reference evidence="5" key="1">
    <citation type="submission" date="2013-04" db="EMBL/GenBank/DDBJ databases">
        <title>The Genome Sequence of Fonticula alba ATCC 38817.</title>
        <authorList>
            <consortium name="The Broad Institute Genomics Platform"/>
            <person name="Russ C."/>
            <person name="Cuomo C."/>
            <person name="Burger G."/>
            <person name="Gray M.W."/>
            <person name="Holland P.W.H."/>
            <person name="King N."/>
            <person name="Lang F.B.F."/>
            <person name="Roger A.J."/>
            <person name="Ruiz-Trillo I."/>
            <person name="Brown M."/>
            <person name="Walker B."/>
            <person name="Young S."/>
            <person name="Zeng Q."/>
            <person name="Gargeya S."/>
            <person name="Fitzgerald M."/>
            <person name="Haas B."/>
            <person name="Abouelleil A."/>
            <person name="Allen A.W."/>
            <person name="Alvarado L."/>
            <person name="Arachchi H.M."/>
            <person name="Berlin A.M."/>
            <person name="Chapman S.B."/>
            <person name="Gainer-Dewar J."/>
            <person name="Goldberg J."/>
            <person name="Griggs A."/>
            <person name="Gujja S."/>
            <person name="Hansen M."/>
            <person name="Howarth C."/>
            <person name="Imamovic A."/>
            <person name="Ireland A."/>
            <person name="Larimer J."/>
            <person name="McCowan C."/>
            <person name="Murphy C."/>
            <person name="Pearson M."/>
            <person name="Poon T.W."/>
            <person name="Priest M."/>
            <person name="Roberts A."/>
            <person name="Saif S."/>
            <person name="Shea T."/>
            <person name="Sisk P."/>
            <person name="Sykes S."/>
            <person name="Wortman J."/>
            <person name="Nusbaum C."/>
            <person name="Birren B."/>
        </authorList>
    </citation>
    <scope>NUCLEOTIDE SEQUENCE [LARGE SCALE GENOMIC DNA]</scope>
    <source>
        <strain evidence="5">ATCC 38817</strain>
    </source>
</reference>
<feature type="region of interest" description="Disordered" evidence="4">
    <location>
        <begin position="38"/>
        <end position="58"/>
    </location>
</feature>
<dbReference type="RefSeq" id="XP_009495680.1">
    <property type="nucleotide sequence ID" value="XM_009497405.1"/>
</dbReference>
<dbReference type="AlphaFoldDB" id="A0A058Z716"/>
<dbReference type="GeneID" id="20528262"/>
<dbReference type="STRING" id="691883.A0A058Z716"/>
<dbReference type="PANTHER" id="PTHR45722">
    <property type="entry name" value="60S RIBOSOMAL PROTEIN L35"/>
    <property type="match status" value="1"/>
</dbReference>
<dbReference type="NCBIfam" id="TIGR00012">
    <property type="entry name" value="L29"/>
    <property type="match status" value="1"/>
</dbReference>
<name>A0A058Z716_FONAL</name>
<dbReference type="InterPro" id="IPR001854">
    <property type="entry name" value="Ribosomal_uL29"/>
</dbReference>
<keyword evidence="3" id="KW-0687">Ribonucleoprotein</keyword>